<evidence type="ECO:0000313" key="3">
    <source>
        <dbReference type="Proteomes" id="UP001056386"/>
    </source>
</evidence>
<dbReference type="Proteomes" id="UP001056386">
    <property type="component" value="Chromosome 1"/>
</dbReference>
<accession>A0ABY5BGB8</accession>
<sequence length="176" mass="18614">MFRQPAAHKARAARLRRLARGAALAAALTGATLAARAQDAPQSIDWEVRVVHAGQTVDTFHHTTTVGQSRTDSHTYPVRLPAGCPASVEASAVAAVKPERTRSVTVAPLYVDGNTVTLALDVQEIVDDGDGCSLSPRQISASHPGLAVHGDSWTDWAPADKAARLVYQVRAHVVAN</sequence>
<protein>
    <recommendedName>
        <fullName evidence="4">Lipoprotein</fullName>
    </recommendedName>
</protein>
<keyword evidence="1" id="KW-0732">Signal</keyword>
<name>A0ABY5BGB8_BURGL</name>
<keyword evidence="3" id="KW-1185">Reference proteome</keyword>
<dbReference type="RefSeq" id="WP_015877253.1">
    <property type="nucleotide sequence ID" value="NZ_CP021074.1"/>
</dbReference>
<dbReference type="GeneID" id="45696320"/>
<dbReference type="EMBL" id="CP099587">
    <property type="protein sequence ID" value="USS45997.1"/>
    <property type="molecule type" value="Genomic_DNA"/>
</dbReference>
<reference evidence="2" key="1">
    <citation type="submission" date="2022-06" db="EMBL/GenBank/DDBJ databases">
        <title>Draft genome sequence of Burkholderia glumae strain GR20004 isolated from rice panicle showing bacterial panicle blight.</title>
        <authorList>
            <person name="Choi S.Y."/>
            <person name="Lee Y.H."/>
        </authorList>
    </citation>
    <scope>NUCLEOTIDE SEQUENCE</scope>
    <source>
        <strain evidence="2">GR20004</strain>
    </source>
</reference>
<gene>
    <name evidence="2" type="ORF">NFI99_31085</name>
</gene>
<organism evidence="2 3">
    <name type="scientific">Burkholderia glumae</name>
    <name type="common">Pseudomonas glumae</name>
    <dbReference type="NCBI Taxonomy" id="337"/>
    <lineage>
        <taxon>Bacteria</taxon>
        <taxon>Pseudomonadati</taxon>
        <taxon>Pseudomonadota</taxon>
        <taxon>Betaproteobacteria</taxon>
        <taxon>Burkholderiales</taxon>
        <taxon>Burkholderiaceae</taxon>
        <taxon>Burkholderia</taxon>
    </lineage>
</organism>
<evidence type="ECO:0000313" key="2">
    <source>
        <dbReference type="EMBL" id="USS45997.1"/>
    </source>
</evidence>
<feature type="chain" id="PRO_5047036774" description="Lipoprotein" evidence="1">
    <location>
        <begin position="38"/>
        <end position="176"/>
    </location>
</feature>
<evidence type="ECO:0008006" key="4">
    <source>
        <dbReference type="Google" id="ProtNLM"/>
    </source>
</evidence>
<feature type="signal peptide" evidence="1">
    <location>
        <begin position="1"/>
        <end position="37"/>
    </location>
</feature>
<proteinExistence type="predicted"/>
<evidence type="ECO:0000256" key="1">
    <source>
        <dbReference type="SAM" id="SignalP"/>
    </source>
</evidence>